<gene>
    <name evidence="6" type="ORF">ACFFFU_09805</name>
</gene>
<evidence type="ECO:0000256" key="2">
    <source>
        <dbReference type="ARBA" id="ARBA00022448"/>
    </source>
</evidence>
<dbReference type="InterPro" id="IPR050683">
    <property type="entry name" value="Bact_Polysacc_Export_ATP-bd"/>
</dbReference>
<dbReference type="Gene3D" id="3.40.50.300">
    <property type="entry name" value="P-loop containing nucleotide triphosphate hydrolases"/>
    <property type="match status" value="1"/>
</dbReference>
<dbReference type="InterPro" id="IPR003439">
    <property type="entry name" value="ABC_transporter-like_ATP-bd"/>
</dbReference>
<dbReference type="Pfam" id="PF00005">
    <property type="entry name" value="ABC_tran"/>
    <property type="match status" value="1"/>
</dbReference>
<keyword evidence="3" id="KW-0547">Nucleotide-binding</keyword>
<name>A0ABV6SY50_9GAMM</name>
<evidence type="ECO:0000259" key="5">
    <source>
        <dbReference type="PROSITE" id="PS50893"/>
    </source>
</evidence>
<dbReference type="PANTHER" id="PTHR46743">
    <property type="entry name" value="TEICHOIC ACIDS EXPORT ATP-BINDING PROTEIN TAGH"/>
    <property type="match status" value="1"/>
</dbReference>
<comment type="caution">
    <text evidence="6">The sequence shown here is derived from an EMBL/GenBank/DDBJ whole genome shotgun (WGS) entry which is preliminary data.</text>
</comment>
<dbReference type="InterPro" id="IPR015860">
    <property type="entry name" value="ABC_transpr_TagH-like"/>
</dbReference>
<sequence>MTAYIRARHIGLDLPLYTQEQGGVRATAGLFLRAAFQPPRRILRTTLDDISFDIEEGDRVALIGRNGAGKSTLLKILVGAYPPTRGVLEVGGSRQALLNLSLGFNSEATLVENIILRGIAMGLKPAQAASIAGGVLEFAELEEKAGHRLRTLSSGQRIRLGFALATAMQNEILIMDEWLGAGDASFIKKAKERIRARVDNAKIIVLASHNASLLRNVCNRAMLLEGGRLVALGGVEEILATYQKSLRDGFAKPAA</sequence>
<proteinExistence type="inferred from homology"/>
<accession>A0ABV6SY50</accession>
<dbReference type="PROSITE" id="PS50893">
    <property type="entry name" value="ABC_TRANSPORTER_2"/>
    <property type="match status" value="1"/>
</dbReference>
<dbReference type="InterPro" id="IPR003593">
    <property type="entry name" value="AAA+_ATPase"/>
</dbReference>
<dbReference type="PANTHER" id="PTHR46743:SF2">
    <property type="entry name" value="TEICHOIC ACIDS EXPORT ATP-BINDING PROTEIN TAGH"/>
    <property type="match status" value="1"/>
</dbReference>
<dbReference type="GO" id="GO:0005524">
    <property type="term" value="F:ATP binding"/>
    <property type="evidence" value="ECO:0007669"/>
    <property type="project" value="UniProtKB-KW"/>
</dbReference>
<keyword evidence="2" id="KW-0813">Transport</keyword>
<dbReference type="Proteomes" id="UP001589898">
    <property type="component" value="Unassembled WGS sequence"/>
</dbReference>
<reference evidence="6 7" key="1">
    <citation type="submission" date="2024-09" db="EMBL/GenBank/DDBJ databases">
        <authorList>
            <person name="Sun Q."/>
            <person name="Mori K."/>
        </authorList>
    </citation>
    <scope>NUCLEOTIDE SEQUENCE [LARGE SCALE GENOMIC DNA]</scope>
    <source>
        <strain evidence="6 7">KCTC 52403</strain>
    </source>
</reference>
<protein>
    <submittedName>
        <fullName evidence="6">ABC transporter ATP-binding protein</fullName>
    </submittedName>
</protein>
<comment type="similarity">
    <text evidence="1">Belongs to the ABC transporter superfamily.</text>
</comment>
<keyword evidence="7" id="KW-1185">Reference proteome</keyword>
<dbReference type="CDD" id="cd03220">
    <property type="entry name" value="ABC_KpsT_Wzt"/>
    <property type="match status" value="1"/>
</dbReference>
<dbReference type="SUPFAM" id="SSF52540">
    <property type="entry name" value="P-loop containing nucleoside triphosphate hydrolases"/>
    <property type="match status" value="1"/>
</dbReference>
<organism evidence="6 7">
    <name type="scientific">Luteimonas padinae</name>
    <dbReference type="NCBI Taxonomy" id="1714359"/>
    <lineage>
        <taxon>Bacteria</taxon>
        <taxon>Pseudomonadati</taxon>
        <taxon>Pseudomonadota</taxon>
        <taxon>Gammaproteobacteria</taxon>
        <taxon>Lysobacterales</taxon>
        <taxon>Lysobacteraceae</taxon>
        <taxon>Luteimonas</taxon>
    </lineage>
</organism>
<evidence type="ECO:0000256" key="4">
    <source>
        <dbReference type="ARBA" id="ARBA00022840"/>
    </source>
</evidence>
<evidence type="ECO:0000313" key="7">
    <source>
        <dbReference type="Proteomes" id="UP001589898"/>
    </source>
</evidence>
<evidence type="ECO:0000256" key="1">
    <source>
        <dbReference type="ARBA" id="ARBA00005417"/>
    </source>
</evidence>
<evidence type="ECO:0000313" key="6">
    <source>
        <dbReference type="EMBL" id="MFC0718039.1"/>
    </source>
</evidence>
<dbReference type="RefSeq" id="WP_189497378.1">
    <property type="nucleotide sequence ID" value="NZ_BMZT01000006.1"/>
</dbReference>
<feature type="domain" description="ABC transporter" evidence="5">
    <location>
        <begin position="30"/>
        <end position="251"/>
    </location>
</feature>
<dbReference type="SMART" id="SM00382">
    <property type="entry name" value="AAA"/>
    <property type="match status" value="1"/>
</dbReference>
<keyword evidence="4 6" id="KW-0067">ATP-binding</keyword>
<evidence type="ECO:0000256" key="3">
    <source>
        <dbReference type="ARBA" id="ARBA00022741"/>
    </source>
</evidence>
<dbReference type="EMBL" id="JBHLTF010000030">
    <property type="protein sequence ID" value="MFC0718039.1"/>
    <property type="molecule type" value="Genomic_DNA"/>
</dbReference>
<dbReference type="InterPro" id="IPR027417">
    <property type="entry name" value="P-loop_NTPase"/>
</dbReference>